<sequence>MRDSLTHDDDDDSLVDLRQKAKEYGAFLDQNLQPQLEAIVRDRDSCEKDIAEYVELTQKIEELILRRNNNPKAKRIQAPLECLVDLGHKVAYSRAVVDDPESIFVDIGYGFHIEFSLGEALQFIGKRIKFLKEFKLKKIVREANMISEHYTEAVTLLVALKEEIDKKSSC</sequence>
<dbReference type="AlphaFoldDB" id="A0A7S2NYS0"/>
<dbReference type="InterPro" id="IPR009053">
    <property type="entry name" value="Prefoldin"/>
</dbReference>
<dbReference type="EMBL" id="HBGY01008273">
    <property type="protein sequence ID" value="CAD9565902.1"/>
    <property type="molecule type" value="Transcribed_RNA"/>
</dbReference>
<dbReference type="Pfam" id="PF02996">
    <property type="entry name" value="Prefoldin"/>
    <property type="match status" value="1"/>
</dbReference>
<dbReference type="Gene3D" id="1.10.287.370">
    <property type="match status" value="1"/>
</dbReference>
<dbReference type="InterPro" id="IPR004127">
    <property type="entry name" value="Prefoldin_subunit_alpha"/>
</dbReference>
<organism evidence="1">
    <name type="scientific">Leptocylindrus danicus</name>
    <dbReference type="NCBI Taxonomy" id="163516"/>
    <lineage>
        <taxon>Eukaryota</taxon>
        <taxon>Sar</taxon>
        <taxon>Stramenopiles</taxon>
        <taxon>Ochrophyta</taxon>
        <taxon>Bacillariophyta</taxon>
        <taxon>Coscinodiscophyceae</taxon>
        <taxon>Chaetocerotophycidae</taxon>
        <taxon>Leptocylindrales</taxon>
        <taxon>Leptocylindraceae</taxon>
        <taxon>Leptocylindrus</taxon>
    </lineage>
</organism>
<proteinExistence type="predicted"/>
<protein>
    <submittedName>
        <fullName evidence="1">Uncharacterized protein</fullName>
    </submittedName>
</protein>
<name>A0A7S2NYS0_9STRA</name>
<gene>
    <name evidence="1" type="ORF">LDAN0321_LOCUS5206</name>
</gene>
<dbReference type="CDD" id="cd23158">
    <property type="entry name" value="Prefoldin_UXT"/>
    <property type="match status" value="1"/>
</dbReference>
<reference evidence="1" key="1">
    <citation type="submission" date="2021-01" db="EMBL/GenBank/DDBJ databases">
        <authorList>
            <person name="Corre E."/>
            <person name="Pelletier E."/>
            <person name="Niang G."/>
            <person name="Scheremetjew M."/>
            <person name="Finn R."/>
            <person name="Kale V."/>
            <person name="Holt S."/>
            <person name="Cochrane G."/>
            <person name="Meng A."/>
            <person name="Brown T."/>
            <person name="Cohen L."/>
        </authorList>
    </citation>
    <scope>NUCLEOTIDE SEQUENCE</scope>
    <source>
        <strain evidence="1">B650</strain>
    </source>
</reference>
<accession>A0A7S2NYS0</accession>
<dbReference type="SUPFAM" id="SSF46579">
    <property type="entry name" value="Prefoldin"/>
    <property type="match status" value="1"/>
</dbReference>
<evidence type="ECO:0000313" key="1">
    <source>
        <dbReference type="EMBL" id="CAD9565902.1"/>
    </source>
</evidence>